<protein>
    <submittedName>
        <fullName evidence="8">Uncharacterized protein</fullName>
    </submittedName>
</protein>
<evidence type="ECO:0000256" key="5">
    <source>
        <dbReference type="ARBA" id="ARBA00023136"/>
    </source>
</evidence>
<keyword evidence="9" id="KW-1185">Reference proteome</keyword>
<feature type="transmembrane region" description="Helical" evidence="7">
    <location>
        <begin position="149"/>
        <end position="174"/>
    </location>
</feature>
<evidence type="ECO:0000256" key="7">
    <source>
        <dbReference type="SAM" id="Phobius"/>
    </source>
</evidence>
<dbReference type="Proteomes" id="UP000822688">
    <property type="component" value="Chromosome 3"/>
</dbReference>
<dbReference type="GO" id="GO:0022857">
    <property type="term" value="F:transmembrane transporter activity"/>
    <property type="evidence" value="ECO:0007669"/>
    <property type="project" value="InterPro"/>
</dbReference>
<gene>
    <name evidence="8" type="ORF">KC19_3G049500</name>
</gene>
<feature type="transmembrane region" description="Helical" evidence="7">
    <location>
        <begin position="58"/>
        <end position="77"/>
    </location>
</feature>
<feature type="transmembrane region" description="Helical" evidence="7">
    <location>
        <begin position="89"/>
        <end position="107"/>
    </location>
</feature>
<sequence>MAEAEEHRNGAYARLGDEEAGGENAVPVKENSVKVGDGERSTLSAFPGSIKYLIWNEFCERFCFYGMKTILALYLVQHLRLSENESTELVHLFIVACYATPIIGAFLSDCVLGKYRTILYLSVVYCLGNWVMALSAFPEPDPKTRGTLFWSTSAALGLIAFGTGGIKPCGAAFGGDQIQYTLPDGPMKERIQRQFFSMYYLAVNVGSFFSTVAGPYFRIHYSYSFAFAVPAVFMMGALLIFWFGRKTYYDQPPQGNVFAEVGSVVVDAVKLRERRADGEHWLDSAKAKHSSAIVEDVKGLMRVLVLLLPTPIFWALFDQQSSKWVFQASTLDGNIPWFFNITIQPDQMQVNLLLLNLLLIIFSTATDIICVTRTAFYNVHEHCHRFFL</sequence>
<keyword evidence="6" id="KW-0813">Transport</keyword>
<reference evidence="8" key="1">
    <citation type="submission" date="2020-06" db="EMBL/GenBank/DDBJ databases">
        <title>WGS assembly of Ceratodon purpureus strain R40.</title>
        <authorList>
            <person name="Carey S.B."/>
            <person name="Jenkins J."/>
            <person name="Shu S."/>
            <person name="Lovell J.T."/>
            <person name="Sreedasyam A."/>
            <person name="Maumus F."/>
            <person name="Tiley G.P."/>
            <person name="Fernandez-Pozo N."/>
            <person name="Barry K."/>
            <person name="Chen C."/>
            <person name="Wang M."/>
            <person name="Lipzen A."/>
            <person name="Daum C."/>
            <person name="Saski C.A."/>
            <person name="Payton A.C."/>
            <person name="Mcbreen J.C."/>
            <person name="Conrad R.E."/>
            <person name="Kollar L.M."/>
            <person name="Olsson S."/>
            <person name="Huttunen S."/>
            <person name="Landis J.B."/>
            <person name="Wickett N.J."/>
            <person name="Johnson M.G."/>
            <person name="Rensing S.A."/>
            <person name="Grimwood J."/>
            <person name="Schmutz J."/>
            <person name="Mcdaniel S.F."/>
        </authorList>
    </citation>
    <scope>NUCLEOTIDE SEQUENCE</scope>
    <source>
        <strain evidence="8">R40</strain>
    </source>
</reference>
<evidence type="ECO:0000256" key="1">
    <source>
        <dbReference type="ARBA" id="ARBA00004141"/>
    </source>
</evidence>
<evidence type="ECO:0000256" key="4">
    <source>
        <dbReference type="ARBA" id="ARBA00022989"/>
    </source>
</evidence>
<accession>A0A8T0IH04</accession>
<dbReference type="SUPFAM" id="SSF103473">
    <property type="entry name" value="MFS general substrate transporter"/>
    <property type="match status" value="1"/>
</dbReference>
<organism evidence="8 9">
    <name type="scientific">Ceratodon purpureus</name>
    <name type="common">Fire moss</name>
    <name type="synonym">Dicranum purpureum</name>
    <dbReference type="NCBI Taxonomy" id="3225"/>
    <lineage>
        <taxon>Eukaryota</taxon>
        <taxon>Viridiplantae</taxon>
        <taxon>Streptophyta</taxon>
        <taxon>Embryophyta</taxon>
        <taxon>Bryophyta</taxon>
        <taxon>Bryophytina</taxon>
        <taxon>Bryopsida</taxon>
        <taxon>Dicranidae</taxon>
        <taxon>Pseudoditrichales</taxon>
        <taxon>Ditrichaceae</taxon>
        <taxon>Ceratodon</taxon>
    </lineage>
</organism>
<evidence type="ECO:0000256" key="2">
    <source>
        <dbReference type="ARBA" id="ARBA00005982"/>
    </source>
</evidence>
<keyword evidence="5 7" id="KW-0472">Membrane</keyword>
<dbReference type="AlphaFoldDB" id="A0A8T0IH04"/>
<dbReference type="GO" id="GO:0016020">
    <property type="term" value="C:membrane"/>
    <property type="evidence" value="ECO:0007669"/>
    <property type="project" value="UniProtKB-SubCell"/>
</dbReference>
<feature type="transmembrane region" description="Helical" evidence="7">
    <location>
        <begin position="353"/>
        <end position="376"/>
    </location>
</feature>
<dbReference type="PROSITE" id="PS01023">
    <property type="entry name" value="PTR2_2"/>
    <property type="match status" value="1"/>
</dbReference>
<keyword evidence="4 7" id="KW-1133">Transmembrane helix</keyword>
<evidence type="ECO:0000313" key="9">
    <source>
        <dbReference type="Proteomes" id="UP000822688"/>
    </source>
</evidence>
<dbReference type="InterPro" id="IPR018456">
    <property type="entry name" value="PTR2_symporter_CS"/>
</dbReference>
<proteinExistence type="inferred from homology"/>
<dbReference type="PROSITE" id="PS01022">
    <property type="entry name" value="PTR2_1"/>
    <property type="match status" value="1"/>
</dbReference>
<evidence type="ECO:0000256" key="3">
    <source>
        <dbReference type="ARBA" id="ARBA00022692"/>
    </source>
</evidence>
<dbReference type="InterPro" id="IPR000109">
    <property type="entry name" value="POT_fam"/>
</dbReference>
<evidence type="ECO:0000256" key="6">
    <source>
        <dbReference type="RuleBase" id="RU003755"/>
    </source>
</evidence>
<evidence type="ECO:0000313" key="8">
    <source>
        <dbReference type="EMBL" id="KAG0582295.1"/>
    </source>
</evidence>
<comment type="subcellular location">
    <subcellularLocation>
        <location evidence="1 6">Membrane</location>
        <topology evidence="1 6">Multi-pass membrane protein</topology>
    </subcellularLocation>
</comment>
<dbReference type="InterPro" id="IPR036259">
    <property type="entry name" value="MFS_trans_sf"/>
</dbReference>
<dbReference type="Gene3D" id="1.20.1250.20">
    <property type="entry name" value="MFS general substrate transporter like domains"/>
    <property type="match status" value="1"/>
</dbReference>
<feature type="transmembrane region" description="Helical" evidence="7">
    <location>
        <begin position="223"/>
        <end position="244"/>
    </location>
</feature>
<dbReference type="GO" id="GO:0006857">
    <property type="term" value="P:oligopeptide transport"/>
    <property type="evidence" value="ECO:0007669"/>
    <property type="project" value="InterPro"/>
</dbReference>
<comment type="similarity">
    <text evidence="2 6">Belongs to the major facilitator superfamily. Proton-dependent oligopeptide transporter (POT/PTR) (TC 2.A.17) family.</text>
</comment>
<feature type="transmembrane region" description="Helical" evidence="7">
    <location>
        <begin position="195"/>
        <end position="217"/>
    </location>
</feature>
<dbReference type="PANTHER" id="PTHR11654">
    <property type="entry name" value="OLIGOPEPTIDE TRANSPORTER-RELATED"/>
    <property type="match status" value="1"/>
</dbReference>
<comment type="caution">
    <text evidence="8">The sequence shown here is derived from an EMBL/GenBank/DDBJ whole genome shotgun (WGS) entry which is preliminary data.</text>
</comment>
<name>A0A8T0IH04_CERPU</name>
<dbReference type="Pfam" id="PF00854">
    <property type="entry name" value="PTR2"/>
    <property type="match status" value="1"/>
</dbReference>
<keyword evidence="3 6" id="KW-0812">Transmembrane</keyword>
<dbReference type="EMBL" id="CM026423">
    <property type="protein sequence ID" value="KAG0582295.1"/>
    <property type="molecule type" value="Genomic_DNA"/>
</dbReference>
<feature type="transmembrane region" description="Helical" evidence="7">
    <location>
        <begin position="119"/>
        <end position="137"/>
    </location>
</feature>